<evidence type="ECO:0000256" key="1">
    <source>
        <dbReference type="ARBA" id="ARBA00001933"/>
    </source>
</evidence>
<dbReference type="Proteomes" id="UP001156666">
    <property type="component" value="Unassembled WGS sequence"/>
</dbReference>
<dbReference type="GO" id="GO:0016740">
    <property type="term" value="F:transferase activity"/>
    <property type="evidence" value="ECO:0007669"/>
    <property type="project" value="UniProtKB-KW"/>
</dbReference>
<evidence type="ECO:0000313" key="7">
    <source>
        <dbReference type="EMBL" id="GLR19974.1"/>
    </source>
</evidence>
<evidence type="ECO:0000256" key="5">
    <source>
        <dbReference type="RuleBase" id="RU003693"/>
    </source>
</evidence>
<dbReference type="SUPFAM" id="SSF53383">
    <property type="entry name" value="PLP-dependent transferases"/>
    <property type="match status" value="1"/>
</dbReference>
<evidence type="ECO:0000256" key="4">
    <source>
        <dbReference type="ARBA" id="ARBA00022898"/>
    </source>
</evidence>
<dbReference type="InterPro" id="IPR015422">
    <property type="entry name" value="PyrdxlP-dep_Trfase_small"/>
</dbReference>
<dbReference type="EMBL" id="BSOH01000037">
    <property type="protein sequence ID" value="GLR19974.1"/>
    <property type="molecule type" value="Genomic_DNA"/>
</dbReference>
<comment type="similarity">
    <text evidence="5">Belongs to the class-II pyridoxal-phosphate-dependent aminotransferase family.</text>
</comment>
<dbReference type="InterPro" id="IPR015424">
    <property type="entry name" value="PyrdxlP-dep_Trfase"/>
</dbReference>
<keyword evidence="8" id="KW-1185">Reference proteome</keyword>
<accession>A0AA37SUI7</accession>
<dbReference type="RefSeq" id="WP_235293498.1">
    <property type="nucleotide sequence ID" value="NZ_BSOH01000037.1"/>
</dbReference>
<dbReference type="InterPro" id="IPR015421">
    <property type="entry name" value="PyrdxlP-dep_Trfase_major"/>
</dbReference>
<dbReference type="InterPro" id="IPR001917">
    <property type="entry name" value="Aminotrans_II_pyridoxalP_BS"/>
</dbReference>
<dbReference type="Gene3D" id="3.40.640.10">
    <property type="entry name" value="Type I PLP-dependent aspartate aminotransferase-like (Major domain)"/>
    <property type="match status" value="1"/>
</dbReference>
<name>A0AA37SUI7_9BACT</name>
<dbReference type="Pfam" id="PF00155">
    <property type="entry name" value="Aminotran_1_2"/>
    <property type="match status" value="1"/>
</dbReference>
<gene>
    <name evidence="7" type="primary">kbl_2</name>
    <name evidence="7" type="ORF">GCM10007940_45900</name>
</gene>
<proteinExistence type="inferred from homology"/>
<protein>
    <submittedName>
        <fullName evidence="7">8-amino-7-oxononanoate synthase 1</fullName>
    </submittedName>
</protein>
<dbReference type="AlphaFoldDB" id="A0AA37SUI7"/>
<dbReference type="PANTHER" id="PTHR13693">
    <property type="entry name" value="CLASS II AMINOTRANSFERASE/8-AMINO-7-OXONONANOATE SYNTHASE"/>
    <property type="match status" value="1"/>
</dbReference>
<keyword evidence="3" id="KW-0808">Transferase</keyword>
<comment type="pathway">
    <text evidence="2">Lipid metabolism.</text>
</comment>
<sequence length="365" mass="40304">MLGPEINFTGRNQINYEGNDYLYLAGIDYHRMSTNPIIANTICQAVTKYGISPTGSRITTGNHILLNKLEQKVADFFDTDASAVYTTGYLSNLIMLQAIADDFDIFIMDEGSHSSLESAVKITGKKVIKFKFLDAQHLQEMIEQHVLPQSKVLVMTDGVFPARGDMAPLEDYVQILSKYDGKILVDDAHAMAVIGPTGKGTWEEKGVDKEMIYQTGTLSKGFGTLGGVITGSAELIEKIQNKSSAYVGSTGLALPLAAAGIRSIDYLLDNPDLITGLQQRTLKLKQRFKEIGFEMPNSTVPIFSITYHDEERNLILRDLLLKNGIYPPFINYPGSPEGGHFRFILTSDATEEEIDLLFNTVKSSL</sequence>
<evidence type="ECO:0000256" key="3">
    <source>
        <dbReference type="ARBA" id="ARBA00022679"/>
    </source>
</evidence>
<evidence type="ECO:0000313" key="8">
    <source>
        <dbReference type="Proteomes" id="UP001156666"/>
    </source>
</evidence>
<dbReference type="InterPro" id="IPR050087">
    <property type="entry name" value="AON_synthase_class-II"/>
</dbReference>
<reference evidence="7" key="1">
    <citation type="journal article" date="2014" name="Int. J. Syst. Evol. Microbiol.">
        <title>Complete genome sequence of Corynebacterium casei LMG S-19264T (=DSM 44701T), isolated from a smear-ripened cheese.</title>
        <authorList>
            <consortium name="US DOE Joint Genome Institute (JGI-PGF)"/>
            <person name="Walter F."/>
            <person name="Albersmeier A."/>
            <person name="Kalinowski J."/>
            <person name="Ruckert C."/>
        </authorList>
    </citation>
    <scope>NUCLEOTIDE SEQUENCE</scope>
    <source>
        <strain evidence="7">NBRC 108769</strain>
    </source>
</reference>
<dbReference type="GO" id="GO:0030170">
    <property type="term" value="F:pyridoxal phosphate binding"/>
    <property type="evidence" value="ECO:0007669"/>
    <property type="project" value="InterPro"/>
</dbReference>
<dbReference type="PROSITE" id="PS00599">
    <property type="entry name" value="AA_TRANSFER_CLASS_2"/>
    <property type="match status" value="1"/>
</dbReference>
<evidence type="ECO:0000256" key="2">
    <source>
        <dbReference type="ARBA" id="ARBA00005189"/>
    </source>
</evidence>
<reference evidence="7" key="2">
    <citation type="submission" date="2023-01" db="EMBL/GenBank/DDBJ databases">
        <title>Draft genome sequence of Portibacter lacus strain NBRC 108769.</title>
        <authorList>
            <person name="Sun Q."/>
            <person name="Mori K."/>
        </authorList>
    </citation>
    <scope>NUCLEOTIDE SEQUENCE</scope>
    <source>
        <strain evidence="7">NBRC 108769</strain>
    </source>
</reference>
<comment type="caution">
    <text evidence="7">The sequence shown here is derived from an EMBL/GenBank/DDBJ whole genome shotgun (WGS) entry which is preliminary data.</text>
</comment>
<evidence type="ECO:0000259" key="6">
    <source>
        <dbReference type="Pfam" id="PF00155"/>
    </source>
</evidence>
<dbReference type="Gene3D" id="3.90.1150.10">
    <property type="entry name" value="Aspartate Aminotransferase, domain 1"/>
    <property type="match status" value="1"/>
</dbReference>
<feature type="domain" description="Aminotransferase class I/classII large" evidence="6">
    <location>
        <begin position="48"/>
        <end position="357"/>
    </location>
</feature>
<organism evidence="7 8">
    <name type="scientific">Portibacter lacus</name>
    <dbReference type="NCBI Taxonomy" id="1099794"/>
    <lineage>
        <taxon>Bacteria</taxon>
        <taxon>Pseudomonadati</taxon>
        <taxon>Bacteroidota</taxon>
        <taxon>Saprospiria</taxon>
        <taxon>Saprospirales</taxon>
        <taxon>Haliscomenobacteraceae</taxon>
        <taxon>Portibacter</taxon>
    </lineage>
</organism>
<dbReference type="InterPro" id="IPR004839">
    <property type="entry name" value="Aminotransferase_I/II_large"/>
</dbReference>
<keyword evidence="4 5" id="KW-0663">Pyridoxal phosphate</keyword>
<comment type="cofactor">
    <cofactor evidence="1 5">
        <name>pyridoxal 5'-phosphate</name>
        <dbReference type="ChEBI" id="CHEBI:597326"/>
    </cofactor>
</comment>